<keyword evidence="1" id="KW-0812">Transmembrane</keyword>
<evidence type="ECO:0000313" key="2">
    <source>
        <dbReference type="EMBL" id="XDU66636.1"/>
    </source>
</evidence>
<name>A0AB39VFG2_9FUSO</name>
<dbReference type="AlphaFoldDB" id="A0AB39VFG2"/>
<organism evidence="2">
    <name type="scientific">Leptotrichia rugosa</name>
    <dbReference type="NCBI Taxonomy" id="3239302"/>
    <lineage>
        <taxon>Bacteria</taxon>
        <taxon>Fusobacteriati</taxon>
        <taxon>Fusobacteriota</taxon>
        <taxon>Fusobacteriia</taxon>
        <taxon>Fusobacteriales</taxon>
        <taxon>Leptotrichiaceae</taxon>
        <taxon>Leptotrichia</taxon>
    </lineage>
</organism>
<feature type="transmembrane region" description="Helical" evidence="1">
    <location>
        <begin position="30"/>
        <end position="58"/>
    </location>
</feature>
<evidence type="ECO:0000256" key="1">
    <source>
        <dbReference type="SAM" id="Phobius"/>
    </source>
</evidence>
<feature type="transmembrane region" description="Helical" evidence="1">
    <location>
        <begin position="112"/>
        <end position="130"/>
    </location>
</feature>
<keyword evidence="1" id="KW-1133">Transmembrane helix</keyword>
<dbReference type="KEGG" id="lrug:AB8B22_09555"/>
<dbReference type="RefSeq" id="WP_369710943.1">
    <property type="nucleotide sequence ID" value="NZ_CP165644.1"/>
</dbReference>
<feature type="transmembrane region" description="Helical" evidence="1">
    <location>
        <begin position="136"/>
        <end position="157"/>
    </location>
</feature>
<proteinExistence type="predicted"/>
<keyword evidence="1" id="KW-0472">Membrane</keyword>
<protein>
    <submittedName>
        <fullName evidence="2">Uncharacterized protein</fullName>
    </submittedName>
</protein>
<accession>A0AB39VFG2</accession>
<dbReference type="EMBL" id="CP165644">
    <property type="protein sequence ID" value="XDU66636.1"/>
    <property type="molecule type" value="Genomic_DNA"/>
</dbReference>
<gene>
    <name evidence="2" type="ORF">AB8B22_09555</name>
</gene>
<sequence>MLHMFIIFKAARRKANEGITKGKVWITYAVIYWLAGFIGGTIISLLVILILQGIFAILNFLNYAHIDESTIFMIGYSLHAVASAIIFAVLNKRYLTSEKNIGREEATDTKQYILLLLKLIGIGILAFFGLLFAIPIILFAVAAYVVFKFLSITGFVAGMASNRIQEVQDDIDMAAYKRQQYGVHNENERIISYSEAQQIKERMDNRNKKF</sequence>
<feature type="transmembrane region" description="Helical" evidence="1">
    <location>
        <begin position="70"/>
        <end position="91"/>
    </location>
</feature>
<reference evidence="2" key="1">
    <citation type="submission" date="2024-07" db="EMBL/GenBank/DDBJ databases">
        <authorList>
            <person name="Li X.-J."/>
            <person name="Wang X."/>
        </authorList>
    </citation>
    <scope>NUCLEOTIDE SEQUENCE</scope>
    <source>
        <strain evidence="2">HSP-334</strain>
    </source>
</reference>